<accession>A0AC60R107</accession>
<evidence type="ECO:0000313" key="1">
    <source>
        <dbReference type="EMBL" id="KAG0445608.1"/>
    </source>
</evidence>
<comment type="caution">
    <text evidence="1">The sequence shown here is derived from an EMBL/GenBank/DDBJ whole genome shotgun (WGS) entry which is preliminary data.</text>
</comment>
<gene>
    <name evidence="1" type="ORF">HPB47_013490</name>
</gene>
<sequence length="242" mass="27496">DRPSVNLPHCAFSAAIIGDSQAKYLFHHFDPLAGDSPGFISCRGARIADVPSLIVKLPQGITRLILHVGSNDIARNGAARVCRDYVWMIRQLQRSGPELQSIHVSLVLPRHTNRRRDNMNGGFVRRFNYEARNFNQEMKRLCYEDLAKVYFIDHGFHQLPPWRFLAADEFTPVSKASHYCRSTSNLCLDMAEPTGPLIGLTGFQLLLRLAREVNSIHPFLPQQRKQALALFRHSPLTLCLRP</sequence>
<proteinExistence type="predicted"/>
<feature type="non-terminal residue" evidence="1">
    <location>
        <position position="242"/>
    </location>
</feature>
<protein>
    <submittedName>
        <fullName evidence="1">Uncharacterized protein</fullName>
    </submittedName>
</protein>
<dbReference type="EMBL" id="JABSTQ010000160">
    <property type="protein sequence ID" value="KAG0445608.1"/>
    <property type="molecule type" value="Genomic_DNA"/>
</dbReference>
<feature type="non-terminal residue" evidence="1">
    <location>
        <position position="1"/>
    </location>
</feature>
<dbReference type="Proteomes" id="UP000805193">
    <property type="component" value="Unassembled WGS sequence"/>
</dbReference>
<reference evidence="1 2" key="1">
    <citation type="journal article" date="2020" name="Cell">
        <title>Large-Scale Comparative Analyses of Tick Genomes Elucidate Their Genetic Diversity and Vector Capacities.</title>
        <authorList>
            <consortium name="Tick Genome and Microbiome Consortium (TIGMIC)"/>
            <person name="Jia N."/>
            <person name="Wang J."/>
            <person name="Shi W."/>
            <person name="Du L."/>
            <person name="Sun Y."/>
            <person name="Zhan W."/>
            <person name="Jiang J.F."/>
            <person name="Wang Q."/>
            <person name="Zhang B."/>
            <person name="Ji P."/>
            <person name="Bell-Sakyi L."/>
            <person name="Cui X.M."/>
            <person name="Yuan T.T."/>
            <person name="Jiang B.G."/>
            <person name="Yang W.F."/>
            <person name="Lam T.T."/>
            <person name="Chang Q.C."/>
            <person name="Ding S.J."/>
            <person name="Wang X.J."/>
            <person name="Zhu J.G."/>
            <person name="Ruan X.D."/>
            <person name="Zhao L."/>
            <person name="Wei J.T."/>
            <person name="Ye R.Z."/>
            <person name="Que T.C."/>
            <person name="Du C.H."/>
            <person name="Zhou Y.H."/>
            <person name="Cheng J.X."/>
            <person name="Dai P.F."/>
            <person name="Guo W.B."/>
            <person name="Han X.H."/>
            <person name="Huang E.J."/>
            <person name="Li L.F."/>
            <person name="Wei W."/>
            <person name="Gao Y.C."/>
            <person name="Liu J.Z."/>
            <person name="Shao H.Z."/>
            <person name="Wang X."/>
            <person name="Wang C.C."/>
            <person name="Yang T.C."/>
            <person name="Huo Q.B."/>
            <person name="Li W."/>
            <person name="Chen H.Y."/>
            <person name="Chen S.E."/>
            <person name="Zhou L.G."/>
            <person name="Ni X.B."/>
            <person name="Tian J.H."/>
            <person name="Sheng Y."/>
            <person name="Liu T."/>
            <person name="Pan Y.S."/>
            <person name="Xia L.Y."/>
            <person name="Li J."/>
            <person name="Zhao F."/>
            <person name="Cao W.C."/>
        </authorList>
    </citation>
    <scope>NUCLEOTIDE SEQUENCE [LARGE SCALE GENOMIC DNA]</scope>
    <source>
        <strain evidence="1">Iper-2018</strain>
    </source>
</reference>
<name>A0AC60R107_IXOPE</name>
<keyword evidence="2" id="KW-1185">Reference proteome</keyword>
<evidence type="ECO:0000313" key="2">
    <source>
        <dbReference type="Proteomes" id="UP000805193"/>
    </source>
</evidence>
<organism evidence="1 2">
    <name type="scientific">Ixodes persulcatus</name>
    <name type="common">Taiga tick</name>
    <dbReference type="NCBI Taxonomy" id="34615"/>
    <lineage>
        <taxon>Eukaryota</taxon>
        <taxon>Metazoa</taxon>
        <taxon>Ecdysozoa</taxon>
        <taxon>Arthropoda</taxon>
        <taxon>Chelicerata</taxon>
        <taxon>Arachnida</taxon>
        <taxon>Acari</taxon>
        <taxon>Parasitiformes</taxon>
        <taxon>Ixodida</taxon>
        <taxon>Ixodoidea</taxon>
        <taxon>Ixodidae</taxon>
        <taxon>Ixodinae</taxon>
        <taxon>Ixodes</taxon>
    </lineage>
</organism>